<reference evidence="1 2" key="1">
    <citation type="journal article" date="2023" name="Science">
        <title>Elucidation of the pathway for biosynthesis of saponin adjuvants from the soapbark tree.</title>
        <authorList>
            <person name="Reed J."/>
            <person name="Orme A."/>
            <person name="El-Demerdash A."/>
            <person name="Owen C."/>
            <person name="Martin L.B.B."/>
            <person name="Misra R.C."/>
            <person name="Kikuchi S."/>
            <person name="Rejzek M."/>
            <person name="Martin A.C."/>
            <person name="Harkess A."/>
            <person name="Leebens-Mack J."/>
            <person name="Louveau T."/>
            <person name="Stephenson M.J."/>
            <person name="Osbourn A."/>
        </authorList>
    </citation>
    <scope>NUCLEOTIDE SEQUENCE [LARGE SCALE GENOMIC DNA]</scope>
    <source>
        <strain evidence="1">S10</strain>
    </source>
</reference>
<dbReference type="PANTHER" id="PTHR20953:SF3">
    <property type="entry name" value="P-LOOP CONTAINING NUCLEOSIDE TRIPHOSPHATE HYDROLASES SUPERFAMILY PROTEIN"/>
    <property type="match status" value="1"/>
</dbReference>
<dbReference type="KEGG" id="qsa:O6P43_001019"/>
<dbReference type="Proteomes" id="UP001163823">
    <property type="component" value="Chromosome 1"/>
</dbReference>
<dbReference type="PANTHER" id="PTHR20953">
    <property type="entry name" value="KINASE-RELATED"/>
    <property type="match status" value="1"/>
</dbReference>
<gene>
    <name evidence="1" type="ORF">O6P43_001019</name>
</gene>
<dbReference type="EMBL" id="JARAOO010000001">
    <property type="protein sequence ID" value="KAJ7981800.1"/>
    <property type="molecule type" value="Genomic_DNA"/>
</dbReference>
<accession>A0AAD7QI69</accession>
<organism evidence="1 2">
    <name type="scientific">Quillaja saponaria</name>
    <name type="common">Soap bark tree</name>
    <dbReference type="NCBI Taxonomy" id="32244"/>
    <lineage>
        <taxon>Eukaryota</taxon>
        <taxon>Viridiplantae</taxon>
        <taxon>Streptophyta</taxon>
        <taxon>Embryophyta</taxon>
        <taxon>Tracheophyta</taxon>
        <taxon>Spermatophyta</taxon>
        <taxon>Magnoliopsida</taxon>
        <taxon>eudicotyledons</taxon>
        <taxon>Gunneridae</taxon>
        <taxon>Pentapetalae</taxon>
        <taxon>rosids</taxon>
        <taxon>fabids</taxon>
        <taxon>Fabales</taxon>
        <taxon>Quillajaceae</taxon>
        <taxon>Quillaja</taxon>
    </lineage>
</organism>
<comment type="caution">
    <text evidence="1">The sequence shown here is derived from an EMBL/GenBank/DDBJ whole genome shotgun (WGS) entry which is preliminary data.</text>
</comment>
<keyword evidence="1" id="KW-0378">Hydrolase</keyword>
<dbReference type="GO" id="GO:0009507">
    <property type="term" value="C:chloroplast"/>
    <property type="evidence" value="ECO:0007669"/>
    <property type="project" value="TreeGrafter"/>
</dbReference>
<evidence type="ECO:0000313" key="1">
    <source>
        <dbReference type="EMBL" id="KAJ7981800.1"/>
    </source>
</evidence>
<proteinExistence type="predicted"/>
<keyword evidence="2" id="KW-1185">Reference proteome</keyword>
<dbReference type="GO" id="GO:0016787">
    <property type="term" value="F:hydrolase activity"/>
    <property type="evidence" value="ECO:0007669"/>
    <property type="project" value="UniProtKB-KW"/>
</dbReference>
<evidence type="ECO:0000313" key="2">
    <source>
        <dbReference type="Proteomes" id="UP001163823"/>
    </source>
</evidence>
<dbReference type="AlphaFoldDB" id="A0AAD7QI69"/>
<name>A0AAD7QI69_QUISA</name>
<protein>
    <submittedName>
        <fullName evidence="1">P-loop containing nucleoside triphosphate hydrolases superfamily protein</fullName>
    </submittedName>
</protein>
<sequence length="67" mass="7385">MDLGRNPLARFRSGDFVISDYPITVQDIEHATSQVDDFAIDNRAVISRTLHGISAIRNQKGAINLSS</sequence>